<dbReference type="Proteomes" id="UP000264071">
    <property type="component" value="Unassembled WGS sequence"/>
</dbReference>
<organism evidence="3 4">
    <name type="scientific">Gemmatimonas aurantiaca</name>
    <dbReference type="NCBI Taxonomy" id="173480"/>
    <lineage>
        <taxon>Bacteria</taxon>
        <taxon>Pseudomonadati</taxon>
        <taxon>Gemmatimonadota</taxon>
        <taxon>Gemmatimonadia</taxon>
        <taxon>Gemmatimonadales</taxon>
        <taxon>Gemmatimonadaceae</taxon>
        <taxon>Gemmatimonas</taxon>
    </lineage>
</organism>
<dbReference type="Gene3D" id="3.40.50.10310">
    <property type="entry name" value="Creatininase"/>
    <property type="match status" value="1"/>
</dbReference>
<evidence type="ECO:0008006" key="5">
    <source>
        <dbReference type="Google" id="ProtNLM"/>
    </source>
</evidence>
<dbReference type="InterPro" id="IPR024087">
    <property type="entry name" value="Creatininase-like_sf"/>
</dbReference>
<dbReference type="AlphaFoldDB" id="A0A3D4V5U6"/>
<evidence type="ECO:0000313" key="3">
    <source>
        <dbReference type="EMBL" id="HCT56513.1"/>
    </source>
</evidence>
<proteinExistence type="inferred from homology"/>
<accession>A0A3D4V5U6</accession>
<reference evidence="3 4" key="1">
    <citation type="journal article" date="2018" name="Nat. Biotechnol.">
        <title>A standardized bacterial taxonomy based on genome phylogeny substantially revises the tree of life.</title>
        <authorList>
            <person name="Parks D.H."/>
            <person name="Chuvochina M."/>
            <person name="Waite D.W."/>
            <person name="Rinke C."/>
            <person name="Skarshewski A."/>
            <person name="Chaumeil P.A."/>
            <person name="Hugenholtz P."/>
        </authorList>
    </citation>
    <scope>NUCLEOTIDE SEQUENCE [LARGE SCALE GENOMIC DNA]</scope>
    <source>
        <strain evidence="3">UBA8844</strain>
    </source>
</reference>
<evidence type="ECO:0000256" key="1">
    <source>
        <dbReference type="ARBA" id="ARBA00024029"/>
    </source>
</evidence>
<dbReference type="Pfam" id="PF02633">
    <property type="entry name" value="Creatininase"/>
    <property type="match status" value="1"/>
</dbReference>
<dbReference type="InterPro" id="IPR003785">
    <property type="entry name" value="Creatininase/forma_Hydrolase"/>
</dbReference>
<keyword evidence="2" id="KW-0732">Signal</keyword>
<sequence>MLVALLTMPLLAASASAQAGAGGAGGGAGGAGNAQAAAARAAAANKPRTIEGINTVWLEELTQPEFRDMLKDGYTTVLIMTGGVENNDGNLSMNKHNINNRLHGELLARKMGKTLVAPLVTLEPGNAGNTIQPGRAGPMISQATFISLLYDMGNYLRSMGFKEIYYLGDSGGNMRGQQAAADSLTKVYADSPDRVYFKHIAEYYNHTSVVQPYIQNELKIPEGIKIGASTGTSGLHEELSIDATLALADPVSIRYEQRKKVGQDEINGIKFQSLAWLQDLGRKIADLRVKTTLDAINAYRATLPKP</sequence>
<comment type="similarity">
    <text evidence="1">Belongs to the creatininase superfamily.</text>
</comment>
<comment type="caution">
    <text evidence="3">The sequence shown here is derived from an EMBL/GenBank/DDBJ whole genome shotgun (WGS) entry which is preliminary data.</text>
</comment>
<dbReference type="EMBL" id="DPIY01000005">
    <property type="protein sequence ID" value="HCT56513.1"/>
    <property type="molecule type" value="Genomic_DNA"/>
</dbReference>
<feature type="signal peptide" evidence="2">
    <location>
        <begin position="1"/>
        <end position="19"/>
    </location>
</feature>
<protein>
    <recommendedName>
        <fullName evidence="5">Creatininase family protein</fullName>
    </recommendedName>
</protein>
<feature type="chain" id="PRO_5017744370" description="Creatininase family protein" evidence="2">
    <location>
        <begin position="20"/>
        <end position="306"/>
    </location>
</feature>
<name>A0A3D4V5U6_9BACT</name>
<evidence type="ECO:0000256" key="2">
    <source>
        <dbReference type="SAM" id="SignalP"/>
    </source>
</evidence>
<dbReference type="SUPFAM" id="SSF102215">
    <property type="entry name" value="Creatininase"/>
    <property type="match status" value="1"/>
</dbReference>
<gene>
    <name evidence="3" type="ORF">DGD08_04790</name>
</gene>
<evidence type="ECO:0000313" key="4">
    <source>
        <dbReference type="Proteomes" id="UP000264071"/>
    </source>
</evidence>